<evidence type="ECO:0000313" key="2">
    <source>
        <dbReference type="Proteomes" id="UP000035642"/>
    </source>
</evidence>
<dbReference type="Proteomes" id="UP000035642">
    <property type="component" value="Unassembled WGS sequence"/>
</dbReference>
<protein>
    <submittedName>
        <fullName evidence="3">Outer membrane protein</fullName>
    </submittedName>
</protein>
<name>A0A0K0CWW0_ANGCA</name>
<dbReference type="WBParaSite" id="ACAC_0000198401-mRNA-1">
    <property type="protein sequence ID" value="ACAC_0000198401-mRNA-1"/>
    <property type="gene ID" value="ACAC_0000198401"/>
</dbReference>
<organism evidence="2 3">
    <name type="scientific">Angiostrongylus cantonensis</name>
    <name type="common">Rat lungworm</name>
    <dbReference type="NCBI Taxonomy" id="6313"/>
    <lineage>
        <taxon>Eukaryota</taxon>
        <taxon>Metazoa</taxon>
        <taxon>Ecdysozoa</taxon>
        <taxon>Nematoda</taxon>
        <taxon>Chromadorea</taxon>
        <taxon>Rhabditida</taxon>
        <taxon>Rhabditina</taxon>
        <taxon>Rhabditomorpha</taxon>
        <taxon>Strongyloidea</taxon>
        <taxon>Metastrongylidae</taxon>
        <taxon>Angiostrongylus</taxon>
    </lineage>
</organism>
<sequence>MDIAVDNDGRRRMAGGRSSEKKIWQDGQMGGMTDEGEYGPGRQGSGTLLVNYSTVFDAPSRMTGDTLNYGTNEPVSQSCLTDVNNNWVLRRADAESEIAHCASRSSAVGV</sequence>
<proteinExistence type="predicted"/>
<reference evidence="3" key="2">
    <citation type="submission" date="2017-02" db="UniProtKB">
        <authorList>
            <consortium name="WormBaseParasite"/>
        </authorList>
    </citation>
    <scope>IDENTIFICATION</scope>
</reference>
<reference evidence="2" key="1">
    <citation type="submission" date="2012-09" db="EMBL/GenBank/DDBJ databases">
        <authorList>
            <person name="Martin A.A."/>
        </authorList>
    </citation>
    <scope>NUCLEOTIDE SEQUENCE</scope>
</reference>
<dbReference type="AlphaFoldDB" id="A0A0K0CWW0"/>
<evidence type="ECO:0000313" key="3">
    <source>
        <dbReference type="WBParaSite" id="ACAC_0000198401-mRNA-1"/>
    </source>
</evidence>
<keyword evidence="2" id="KW-1185">Reference proteome</keyword>
<feature type="region of interest" description="Disordered" evidence="1">
    <location>
        <begin position="1"/>
        <end position="44"/>
    </location>
</feature>
<evidence type="ECO:0000256" key="1">
    <source>
        <dbReference type="SAM" id="MobiDB-lite"/>
    </source>
</evidence>
<accession>A0A0K0CWW0</accession>